<sequence>MSRTTTLNIIVCIWITSSLLSLPNIIYSTTQREVFSNGDSR</sequence>
<evidence type="ECO:0000256" key="1">
    <source>
        <dbReference type="SAM" id="Phobius"/>
    </source>
</evidence>
<accession>A0A7R9LNT2</accession>
<organism evidence="2">
    <name type="scientific">Oppiella nova</name>
    <dbReference type="NCBI Taxonomy" id="334625"/>
    <lineage>
        <taxon>Eukaryota</taxon>
        <taxon>Metazoa</taxon>
        <taxon>Ecdysozoa</taxon>
        <taxon>Arthropoda</taxon>
        <taxon>Chelicerata</taxon>
        <taxon>Arachnida</taxon>
        <taxon>Acari</taxon>
        <taxon>Acariformes</taxon>
        <taxon>Sarcoptiformes</taxon>
        <taxon>Oribatida</taxon>
        <taxon>Brachypylina</taxon>
        <taxon>Oppioidea</taxon>
        <taxon>Oppiidae</taxon>
        <taxon>Oppiella</taxon>
    </lineage>
</organism>
<evidence type="ECO:0000313" key="2">
    <source>
        <dbReference type="EMBL" id="CAD7644408.1"/>
    </source>
</evidence>
<dbReference type="AlphaFoldDB" id="A0A7R9LNT2"/>
<evidence type="ECO:0000313" key="3">
    <source>
        <dbReference type="Proteomes" id="UP000728032"/>
    </source>
</evidence>
<keyword evidence="1" id="KW-0812">Transmembrane</keyword>
<dbReference type="OrthoDB" id="5981855at2759"/>
<gene>
    <name evidence="2" type="ORF">ONB1V03_LOCUS4656</name>
</gene>
<keyword evidence="1" id="KW-0472">Membrane</keyword>
<keyword evidence="1" id="KW-1133">Transmembrane helix</keyword>
<proteinExistence type="predicted"/>
<name>A0A7R9LNT2_9ACAR</name>
<dbReference type="EMBL" id="CAJPVJ010001655">
    <property type="protein sequence ID" value="CAG2165110.1"/>
    <property type="molecule type" value="Genomic_DNA"/>
</dbReference>
<dbReference type="EMBL" id="OC916480">
    <property type="protein sequence ID" value="CAD7644408.1"/>
    <property type="molecule type" value="Genomic_DNA"/>
</dbReference>
<dbReference type="Proteomes" id="UP000728032">
    <property type="component" value="Unassembled WGS sequence"/>
</dbReference>
<keyword evidence="3" id="KW-1185">Reference proteome</keyword>
<protein>
    <submittedName>
        <fullName evidence="2">Uncharacterized protein</fullName>
    </submittedName>
</protein>
<reference evidence="2" key="1">
    <citation type="submission" date="2020-11" db="EMBL/GenBank/DDBJ databases">
        <authorList>
            <person name="Tran Van P."/>
        </authorList>
    </citation>
    <scope>NUCLEOTIDE SEQUENCE</scope>
</reference>
<feature type="transmembrane region" description="Helical" evidence="1">
    <location>
        <begin position="6"/>
        <end position="27"/>
    </location>
</feature>